<evidence type="ECO:0000256" key="5">
    <source>
        <dbReference type="ARBA" id="ARBA00022967"/>
    </source>
</evidence>
<evidence type="ECO:0000256" key="7">
    <source>
        <dbReference type="ARBA" id="ARBA00023027"/>
    </source>
</evidence>
<name>A0A0S3CR45_9ANNE</name>
<geneLocation type="mitochondrion" evidence="11"/>
<evidence type="ECO:0000256" key="10">
    <source>
        <dbReference type="SAM" id="Phobius"/>
    </source>
</evidence>
<keyword evidence="7" id="KW-0520">NAD</keyword>
<keyword evidence="5" id="KW-1278">Translocase</keyword>
<evidence type="ECO:0000313" key="11">
    <source>
        <dbReference type="EMBL" id="ALQ78862.1"/>
    </source>
</evidence>
<evidence type="ECO:0000256" key="8">
    <source>
        <dbReference type="ARBA" id="ARBA00023136"/>
    </source>
</evidence>
<evidence type="ECO:0000256" key="1">
    <source>
        <dbReference type="ARBA" id="ARBA00004141"/>
    </source>
</evidence>
<proteinExistence type="inferred from homology"/>
<keyword evidence="6 10" id="KW-1133">Transmembrane helix</keyword>
<evidence type="ECO:0000256" key="6">
    <source>
        <dbReference type="ARBA" id="ARBA00022989"/>
    </source>
</evidence>
<keyword evidence="8 10" id="KW-0472">Membrane</keyword>
<dbReference type="EMBL" id="KT989328">
    <property type="protein sequence ID" value="ALQ78862.1"/>
    <property type="molecule type" value="Genomic_DNA"/>
</dbReference>
<accession>A0A0S3CR45</accession>
<feature type="transmembrane region" description="Helical" evidence="10">
    <location>
        <begin position="23"/>
        <end position="44"/>
    </location>
</feature>
<dbReference type="Gene3D" id="1.10.287.3510">
    <property type="match status" value="1"/>
</dbReference>
<comment type="similarity">
    <text evidence="2">Belongs to the complex I subunit 4L family.</text>
</comment>
<reference evidence="11" key="1">
    <citation type="journal article" date="2015" name="Genome Biol. Evol.">
        <title>The Utility of Genome Skimming for Phylogenomic Analyses as Demonstrated for Glycerid Relationships (Annelida, Glyceridae).</title>
        <authorList>
            <person name="Richter S."/>
            <person name="Schwarz F."/>
            <person name="Hering L."/>
            <person name="Boggemann M."/>
            <person name="Bleidorn C."/>
        </authorList>
    </citation>
    <scope>NUCLEOTIDE SEQUENCE</scope>
    <source>
        <strain evidence="11">FS20</strain>
        <tissue evidence="11">Body wall</tissue>
    </source>
</reference>
<evidence type="ECO:0000256" key="4">
    <source>
        <dbReference type="ARBA" id="ARBA00022692"/>
    </source>
</evidence>
<sequence length="91" mass="9901">MSSSLFFTTSFAITTMITQRRHLLMALLALEAVMLTLTLIIVLLNSTNELFISFIILTLAACEASLGLACLVVVTRSLGNDLFKTLSSNKC</sequence>
<comment type="subcellular location">
    <subcellularLocation>
        <location evidence="1">Membrane</location>
        <topology evidence="1">Multi-pass membrane protein</topology>
    </subcellularLocation>
</comment>
<evidence type="ECO:0000256" key="9">
    <source>
        <dbReference type="ARBA" id="ARBA00031586"/>
    </source>
</evidence>
<keyword evidence="4 10" id="KW-0812">Transmembrane</keyword>
<evidence type="ECO:0000256" key="3">
    <source>
        <dbReference type="ARBA" id="ARBA00016612"/>
    </source>
</evidence>
<feature type="transmembrane region" description="Helical" evidence="10">
    <location>
        <begin position="50"/>
        <end position="74"/>
    </location>
</feature>
<evidence type="ECO:0000256" key="2">
    <source>
        <dbReference type="ARBA" id="ARBA00010519"/>
    </source>
</evidence>
<dbReference type="InterPro" id="IPR039428">
    <property type="entry name" value="NUOK/Mnh_C1-like"/>
</dbReference>
<dbReference type="GO" id="GO:0016020">
    <property type="term" value="C:membrane"/>
    <property type="evidence" value="ECO:0007669"/>
    <property type="project" value="UniProtKB-SubCell"/>
</dbReference>
<dbReference type="Pfam" id="PF00420">
    <property type="entry name" value="Oxidored_q2"/>
    <property type="match status" value="1"/>
</dbReference>
<protein>
    <recommendedName>
        <fullName evidence="3">NADH-ubiquinone oxidoreductase chain 4L</fullName>
    </recommendedName>
    <alternativeName>
        <fullName evidence="9">NADH dehydrogenase subunit 4L</fullName>
    </alternativeName>
</protein>
<organism evidence="11">
    <name type="scientific">Glycera cf. tridactyla FS20</name>
    <dbReference type="NCBI Taxonomy" id="1763830"/>
    <lineage>
        <taxon>Eukaryota</taxon>
        <taxon>Metazoa</taxon>
        <taxon>Spiralia</taxon>
        <taxon>Lophotrochozoa</taxon>
        <taxon>Annelida</taxon>
        <taxon>Polychaeta</taxon>
        <taxon>Errantia</taxon>
        <taxon>Phyllodocida</taxon>
        <taxon>Glyceridae</taxon>
        <taxon>Glycera</taxon>
    </lineage>
</organism>
<dbReference type="AlphaFoldDB" id="A0A0S3CR45"/>
<gene>
    <name evidence="11" type="primary">nad4l</name>
</gene>
<keyword evidence="11" id="KW-0496">Mitochondrion</keyword>